<keyword evidence="2" id="KW-1185">Reference proteome</keyword>
<organism evidence="1 2">
    <name type="scientific">Nephila pilipes</name>
    <name type="common">Giant wood spider</name>
    <name type="synonym">Nephila maculata</name>
    <dbReference type="NCBI Taxonomy" id="299642"/>
    <lineage>
        <taxon>Eukaryota</taxon>
        <taxon>Metazoa</taxon>
        <taxon>Ecdysozoa</taxon>
        <taxon>Arthropoda</taxon>
        <taxon>Chelicerata</taxon>
        <taxon>Arachnida</taxon>
        <taxon>Araneae</taxon>
        <taxon>Araneomorphae</taxon>
        <taxon>Entelegynae</taxon>
        <taxon>Araneoidea</taxon>
        <taxon>Nephilidae</taxon>
        <taxon>Nephila</taxon>
    </lineage>
</organism>
<gene>
    <name evidence="1" type="primary">AVEN_47070_1</name>
    <name evidence="1" type="ORF">NPIL_334041</name>
</gene>
<sequence length="440" mass="50750">MWQGKHHQLNTQIKLLLKSTIEASDVKSFTIIAIWKILYMPTVTAGGSVKCSTLGALATGISILNQSLWENFSASDYNIYNNGKSGISESDEKIIQRFEEYLHFENGSYVTGLLRKHDPLDLKDKFNLAKRQFNRLPRELRNDSFIRQKFEEINFQKESNVIQGSIENDRRTLLTRGVSVISLKSGDLWWSGPPWLKSSQSYWPQLKFKVPYELQQKRRVVVNTAIVHNNPDIDSSRFSSLAMLLGVTAYVFRFLRSDELGEQRALMPSHFLLPSHRDSGFLPEQFLDLFVSASNRVTLSWRKIFQTKILKQFWVKWKTEYLQQLQSAHSLLDPSSIATSRGALWGGCCEMIWIDGATTLLVTRGRCGGRYMSQWSFRVSVHIYSAVVKIEKVDISFDLLHFNREHSFEPWRSHTRNSSVGGKRFHFRAQHDVTQSALFV</sequence>
<accession>A0A8X6QAU7</accession>
<name>A0A8X6QAU7_NEPPI</name>
<proteinExistence type="predicted"/>
<dbReference type="EMBL" id="BMAW01123636">
    <property type="protein sequence ID" value="GFU04262.1"/>
    <property type="molecule type" value="Genomic_DNA"/>
</dbReference>
<protein>
    <submittedName>
        <fullName evidence="1">Integrase catalytic domain-containing protein</fullName>
    </submittedName>
</protein>
<dbReference type="AlphaFoldDB" id="A0A8X6QAU7"/>
<evidence type="ECO:0000313" key="1">
    <source>
        <dbReference type="EMBL" id="GFU04262.1"/>
    </source>
</evidence>
<dbReference type="Proteomes" id="UP000887013">
    <property type="component" value="Unassembled WGS sequence"/>
</dbReference>
<reference evidence="1" key="1">
    <citation type="submission" date="2020-08" db="EMBL/GenBank/DDBJ databases">
        <title>Multicomponent nature underlies the extraordinary mechanical properties of spider dragline silk.</title>
        <authorList>
            <person name="Kono N."/>
            <person name="Nakamura H."/>
            <person name="Mori M."/>
            <person name="Yoshida Y."/>
            <person name="Ohtoshi R."/>
            <person name="Malay A.D."/>
            <person name="Moran D.A.P."/>
            <person name="Tomita M."/>
            <person name="Numata K."/>
            <person name="Arakawa K."/>
        </authorList>
    </citation>
    <scope>NUCLEOTIDE SEQUENCE</scope>
</reference>
<comment type="caution">
    <text evidence="1">The sequence shown here is derived from an EMBL/GenBank/DDBJ whole genome shotgun (WGS) entry which is preliminary data.</text>
</comment>
<evidence type="ECO:0000313" key="2">
    <source>
        <dbReference type="Proteomes" id="UP000887013"/>
    </source>
</evidence>